<proteinExistence type="predicted"/>
<dbReference type="Proteomes" id="UP000092154">
    <property type="component" value="Unassembled WGS sequence"/>
</dbReference>
<dbReference type="InParanoid" id="A0A1B7MJ58"/>
<accession>A0A1B7MJ58</accession>
<reference evidence="1 2" key="1">
    <citation type="submission" date="2016-06" db="EMBL/GenBank/DDBJ databases">
        <title>Comparative genomics of the ectomycorrhizal sister species Rhizopogon vinicolor and Rhizopogon vesiculosus (Basidiomycota: Boletales) reveals a divergence of the mating type B locus.</title>
        <authorList>
            <consortium name="DOE Joint Genome Institute"/>
            <person name="Mujic A.B."/>
            <person name="Kuo A."/>
            <person name="Tritt A."/>
            <person name="Lipzen A."/>
            <person name="Chen C."/>
            <person name="Johnson J."/>
            <person name="Sharma A."/>
            <person name="Barry K."/>
            <person name="Grigoriev I.V."/>
            <person name="Spatafora J.W."/>
        </authorList>
    </citation>
    <scope>NUCLEOTIDE SEQUENCE [LARGE SCALE GENOMIC DNA]</scope>
    <source>
        <strain evidence="1 2">AM-OR11-026</strain>
    </source>
</reference>
<keyword evidence="2" id="KW-1185">Reference proteome</keyword>
<sequence length="286" mass="31476">METSATWPSPVWFNRPENGTSGLIQAIVNDGDDARTLMAVLAREEVAKVYCEPVLQAQFDKPASHCLSIRVRVAFVEGCSFGVVGALIYFSTSVLVNLGTMGCLKAMLSSTMYRSIIPTNLDVSILNKMLMGIPHCEFIVIRLFESISGTISGGLNELCVTEMKHLRGHIAVFEVIGIIKTAGKADYTKTSDESDSNHSIADFLWWGGLRGLRRATLKLAVDGNVKLWYTLYVSFTEVGLLTGLYHFSQPVPGEREGNKDLVKLLRLEFRIMPLTGFPSQTESSTS</sequence>
<dbReference type="OrthoDB" id="2688406at2759"/>
<organism evidence="1 2">
    <name type="scientific">Rhizopogon vinicolor AM-OR11-026</name>
    <dbReference type="NCBI Taxonomy" id="1314800"/>
    <lineage>
        <taxon>Eukaryota</taxon>
        <taxon>Fungi</taxon>
        <taxon>Dikarya</taxon>
        <taxon>Basidiomycota</taxon>
        <taxon>Agaricomycotina</taxon>
        <taxon>Agaricomycetes</taxon>
        <taxon>Agaricomycetidae</taxon>
        <taxon>Boletales</taxon>
        <taxon>Suillineae</taxon>
        <taxon>Rhizopogonaceae</taxon>
        <taxon>Rhizopogon</taxon>
    </lineage>
</organism>
<evidence type="ECO:0000313" key="2">
    <source>
        <dbReference type="Proteomes" id="UP000092154"/>
    </source>
</evidence>
<dbReference type="STRING" id="1314800.A0A1B7MJ58"/>
<protein>
    <submittedName>
        <fullName evidence="1">Uncharacterized protein</fullName>
    </submittedName>
</protein>
<gene>
    <name evidence="1" type="ORF">K503DRAFT_787060</name>
</gene>
<dbReference type="AlphaFoldDB" id="A0A1B7MJ58"/>
<evidence type="ECO:0000313" key="1">
    <source>
        <dbReference type="EMBL" id="OAX32644.1"/>
    </source>
</evidence>
<dbReference type="EMBL" id="KV448952">
    <property type="protein sequence ID" value="OAX32644.1"/>
    <property type="molecule type" value="Genomic_DNA"/>
</dbReference>
<name>A0A1B7MJ58_9AGAM</name>